<keyword evidence="1" id="KW-0732">Signal</keyword>
<reference evidence="2" key="2">
    <citation type="journal article" date="2012" name="PLoS ONE">
        <title>A Deeply Branching Thermophilic Bacterium with an Ancient Acetyl-CoA Pathway Dominates a Subsurface Ecosystem.</title>
        <authorList>
            <person name="Takami H."/>
            <person name="Noguchi H."/>
            <person name="Takaki Y."/>
            <person name="Uchiyama I."/>
            <person name="Toyoda A."/>
            <person name="Nishi S."/>
            <person name="Chee G.-J."/>
            <person name="Arai W."/>
            <person name="Nunoura T."/>
            <person name="Itoh T."/>
            <person name="Hattori M."/>
            <person name="Takai K."/>
        </authorList>
    </citation>
    <scope>NUCLEOTIDE SEQUENCE</scope>
</reference>
<organism evidence="2">
    <name type="scientific">Acetithermum autotrophicum</name>
    <dbReference type="NCBI Taxonomy" id="1446466"/>
    <lineage>
        <taxon>Bacteria</taxon>
        <taxon>Candidatus Bipolaricaulota</taxon>
        <taxon>Candidatus Acetithermum</taxon>
    </lineage>
</organism>
<evidence type="ECO:0000256" key="1">
    <source>
        <dbReference type="SAM" id="SignalP"/>
    </source>
</evidence>
<feature type="chain" id="PRO_5003598549" evidence="1">
    <location>
        <begin position="22"/>
        <end position="174"/>
    </location>
</feature>
<dbReference type="EMBL" id="AP011803">
    <property type="protein sequence ID" value="BAL59545.1"/>
    <property type="molecule type" value="Genomic_DNA"/>
</dbReference>
<proteinExistence type="predicted"/>
<protein>
    <submittedName>
        <fullName evidence="2">Uncharacterized protein</fullName>
    </submittedName>
</protein>
<accession>H5SVB6</accession>
<name>H5SVB6_ACEAU</name>
<dbReference type="AlphaFoldDB" id="H5SVB6"/>
<reference evidence="2" key="1">
    <citation type="journal article" date="2005" name="Environ. Microbiol.">
        <title>Genetic and functional properties of uncultivated thermophilic crenarchaeotes from a subsurface gold mine as revealed by analysis of genome fragments.</title>
        <authorList>
            <person name="Nunoura T."/>
            <person name="Hirayama H."/>
            <person name="Takami H."/>
            <person name="Oida H."/>
            <person name="Nishi S."/>
            <person name="Shimamura S."/>
            <person name="Suzuki Y."/>
            <person name="Inagaki F."/>
            <person name="Takai K."/>
            <person name="Nealson K.H."/>
            <person name="Horikoshi K."/>
        </authorList>
    </citation>
    <scope>NUCLEOTIDE SEQUENCE</scope>
</reference>
<feature type="signal peptide" evidence="1">
    <location>
        <begin position="1"/>
        <end position="21"/>
    </location>
</feature>
<gene>
    <name evidence="2" type="ORF">HGMM_OP4C181</name>
</gene>
<evidence type="ECO:0000313" key="2">
    <source>
        <dbReference type="EMBL" id="BAL59545.1"/>
    </source>
</evidence>
<sequence length="174" mass="17599">MRHIKPVAVVLLALSLGWVGGLSQTSQTVTITVSQSLYLDCSSSAAINYTVTQSDIEGTQPFTIGAWSCNVDALTAFTLSADMTMTSTADILNASADDFSETCTSASGGGSPVCGAGGTFGPITLGTGGNTAGSLGADFSGNVRLNVSDWDVKPIPPSRSVSGTISYSVSDSTP</sequence>